<reference evidence="2" key="3">
    <citation type="submission" date="2021-08" db="EMBL/GenBank/DDBJ databases">
        <authorList>
            <person name="Tani A."/>
            <person name="Ola A."/>
            <person name="Ogura Y."/>
            <person name="Katsura K."/>
            <person name="Hayashi T."/>
        </authorList>
    </citation>
    <scope>NUCLEOTIDE SEQUENCE</scope>
    <source>
        <strain evidence="2">DSM 22415</strain>
    </source>
</reference>
<keyword evidence="3" id="KW-0378">Hydrolase</keyword>
<dbReference type="Pfam" id="PF00561">
    <property type="entry name" value="Abhydrolase_1"/>
    <property type="match status" value="1"/>
</dbReference>
<sequence length="297" mass="31552">MSGFFDEDRPLWSREGRDWPHRAASRFVTAAGLTWHLQEFGAADAPVLLLLHGTGASTHSFRALAPLLAEAYRVLVPDLPGHGFTDPLPPGRLSLPGMAAALAALLRAEGAAPRIVVGHSAGAAILARMCLDGAIAPARLVAINGALSPFPGAGSLLFPVMARMLFLNPLTPKLFAWSADTAAVERLIAGTGSRLDAAGVAQYRRLFARAGHVRGALGMMANWDLAALDRDLGRLAVPTLLIVGDRDRAIRPDDALALRDRLPDARVERIGGLGHLAHEEDPERVARLIRDEAARGA</sequence>
<dbReference type="Gene3D" id="3.40.50.1820">
    <property type="entry name" value="alpha/beta hydrolase"/>
    <property type="match status" value="1"/>
</dbReference>
<dbReference type="PRINTS" id="PR00412">
    <property type="entry name" value="EPOXHYDRLASE"/>
</dbReference>
<keyword evidence="5" id="KW-1185">Reference proteome</keyword>
<dbReference type="InterPro" id="IPR029058">
    <property type="entry name" value="AB_hydrolase_fold"/>
</dbReference>
<evidence type="ECO:0000313" key="3">
    <source>
        <dbReference type="EMBL" id="VUF13138.1"/>
    </source>
</evidence>
<evidence type="ECO:0000313" key="2">
    <source>
        <dbReference type="EMBL" id="GJD55799.1"/>
    </source>
</evidence>
<protein>
    <submittedName>
        <fullName evidence="3">Tropinesterase</fullName>
        <ecNumber evidence="3">3.1.1.10</ecNumber>
    </submittedName>
</protein>
<dbReference type="GO" id="GO:0016020">
    <property type="term" value="C:membrane"/>
    <property type="evidence" value="ECO:0007669"/>
    <property type="project" value="TreeGrafter"/>
</dbReference>
<reference evidence="2" key="2">
    <citation type="journal article" date="2021" name="Front. Microbiol.">
        <title>Comprehensive Comparative Genomics and Phenotyping of Methylobacterium Species.</title>
        <authorList>
            <person name="Alessa O."/>
            <person name="Ogura Y."/>
            <person name="Fujitani Y."/>
            <person name="Takami H."/>
            <person name="Hayashi T."/>
            <person name="Sahin N."/>
            <person name="Tani A."/>
        </authorList>
    </citation>
    <scope>NUCLEOTIDE SEQUENCE</scope>
    <source>
        <strain evidence="2">DSM 22415</strain>
    </source>
</reference>
<proteinExistence type="predicted"/>
<accession>A0A564FZH7</accession>
<dbReference type="EMBL" id="CABFVH010000016">
    <property type="protein sequence ID" value="VUF13138.1"/>
    <property type="molecule type" value="Genomic_DNA"/>
</dbReference>
<feature type="domain" description="AB hydrolase-1" evidence="1">
    <location>
        <begin position="46"/>
        <end position="282"/>
    </location>
</feature>
<dbReference type="OrthoDB" id="9799612at2"/>
<dbReference type="InterPro" id="IPR050266">
    <property type="entry name" value="AB_hydrolase_sf"/>
</dbReference>
<evidence type="ECO:0000259" key="1">
    <source>
        <dbReference type="Pfam" id="PF00561"/>
    </source>
</evidence>
<name>A0A564FZH7_9HYPH</name>
<dbReference type="PANTHER" id="PTHR43798">
    <property type="entry name" value="MONOACYLGLYCEROL LIPASE"/>
    <property type="match status" value="1"/>
</dbReference>
<dbReference type="GO" id="GO:0050357">
    <property type="term" value="F:tropinesterase activity"/>
    <property type="evidence" value="ECO:0007669"/>
    <property type="project" value="UniProtKB-EC"/>
</dbReference>
<organism evidence="3 4">
    <name type="scientific">Methylobacterium dankookense</name>
    <dbReference type="NCBI Taxonomy" id="560405"/>
    <lineage>
        <taxon>Bacteria</taxon>
        <taxon>Pseudomonadati</taxon>
        <taxon>Pseudomonadota</taxon>
        <taxon>Alphaproteobacteria</taxon>
        <taxon>Hyphomicrobiales</taxon>
        <taxon>Methylobacteriaceae</taxon>
        <taxon>Methylobacterium</taxon>
    </lineage>
</organism>
<evidence type="ECO:0000313" key="4">
    <source>
        <dbReference type="Proteomes" id="UP000401717"/>
    </source>
</evidence>
<dbReference type="NCBIfam" id="TIGR03056">
    <property type="entry name" value="bchO_mg_che_rel"/>
    <property type="match status" value="1"/>
</dbReference>
<dbReference type="EC" id="3.1.1.10" evidence="3"/>
<dbReference type="RefSeq" id="WP_144764871.1">
    <property type="nucleotide sequence ID" value="NZ_BPQI01000040.1"/>
</dbReference>
<dbReference type="PANTHER" id="PTHR43798:SF33">
    <property type="entry name" value="HYDROLASE, PUTATIVE (AFU_ORTHOLOGUE AFUA_2G14860)-RELATED"/>
    <property type="match status" value="1"/>
</dbReference>
<dbReference type="AlphaFoldDB" id="A0A564FZH7"/>
<dbReference type="PRINTS" id="PR00111">
    <property type="entry name" value="ABHYDROLASE"/>
</dbReference>
<evidence type="ECO:0000313" key="5">
    <source>
        <dbReference type="Proteomes" id="UP001055303"/>
    </source>
</evidence>
<dbReference type="InterPro" id="IPR017497">
    <property type="entry name" value="BchO"/>
</dbReference>
<dbReference type="EMBL" id="BPQI01000040">
    <property type="protein sequence ID" value="GJD55799.1"/>
    <property type="molecule type" value="Genomic_DNA"/>
</dbReference>
<reference evidence="3 4" key="1">
    <citation type="submission" date="2019-06" db="EMBL/GenBank/DDBJ databases">
        <authorList>
            <person name="Rodrigo-Torres L."/>
            <person name="Arahal R. D."/>
            <person name="Lucena T."/>
        </authorList>
    </citation>
    <scope>NUCLEOTIDE SEQUENCE [LARGE SCALE GENOMIC DNA]</scope>
    <source>
        <strain evidence="3 4">SW08-7</strain>
    </source>
</reference>
<dbReference type="InterPro" id="IPR000639">
    <property type="entry name" value="Epox_hydrolase-like"/>
</dbReference>
<dbReference type="Proteomes" id="UP001055303">
    <property type="component" value="Unassembled WGS sequence"/>
</dbReference>
<dbReference type="Proteomes" id="UP000401717">
    <property type="component" value="Unassembled WGS sequence"/>
</dbReference>
<dbReference type="InterPro" id="IPR000073">
    <property type="entry name" value="AB_hydrolase_1"/>
</dbReference>
<gene>
    <name evidence="2" type="ORF">IFDJLNFL_1686</name>
    <name evidence="3" type="ORF">MTDSW087_02836</name>
</gene>
<dbReference type="SUPFAM" id="SSF53474">
    <property type="entry name" value="alpha/beta-Hydrolases"/>
    <property type="match status" value="1"/>
</dbReference>